<comment type="subcellular location">
    <subcellularLocation>
        <location evidence="1">Cell projection</location>
        <location evidence="1">Cilium</location>
    </subcellularLocation>
    <subcellularLocation>
        <location evidence="2">Cytoplasm</location>
        <location evidence="2">Cytoskeleton</location>
    </subcellularLocation>
</comment>
<evidence type="ECO:0000313" key="9">
    <source>
        <dbReference type="Proteomes" id="UP000007879"/>
    </source>
</evidence>
<protein>
    <submittedName>
        <fullName evidence="8">Uncharacterized protein</fullName>
    </submittedName>
</protein>
<evidence type="ECO:0000256" key="6">
    <source>
        <dbReference type="ARBA" id="ARBA00034777"/>
    </source>
</evidence>
<feature type="region of interest" description="Disordered" evidence="7">
    <location>
        <begin position="79"/>
        <end position="100"/>
    </location>
</feature>
<evidence type="ECO:0000313" key="8">
    <source>
        <dbReference type="EnsemblMetazoa" id="Aqu2.1.25178_001"/>
    </source>
</evidence>
<dbReference type="PANTHER" id="PTHR33865:SF3">
    <property type="entry name" value="PROTEIN FAM183B"/>
    <property type="match status" value="1"/>
</dbReference>
<organism evidence="8">
    <name type="scientific">Amphimedon queenslandica</name>
    <name type="common">Sponge</name>
    <dbReference type="NCBI Taxonomy" id="400682"/>
    <lineage>
        <taxon>Eukaryota</taxon>
        <taxon>Metazoa</taxon>
        <taxon>Porifera</taxon>
        <taxon>Demospongiae</taxon>
        <taxon>Heteroscleromorpha</taxon>
        <taxon>Haplosclerida</taxon>
        <taxon>Niphatidae</taxon>
        <taxon>Amphimedon</taxon>
    </lineage>
</organism>
<evidence type="ECO:0000256" key="4">
    <source>
        <dbReference type="ARBA" id="ARBA00023212"/>
    </source>
</evidence>
<dbReference type="InterPro" id="IPR029214">
    <property type="entry name" value="CFAP144"/>
</dbReference>
<comment type="similarity">
    <text evidence="6">Belongs to the CFAP144 family.</text>
</comment>
<dbReference type="Proteomes" id="UP000007879">
    <property type="component" value="Unassembled WGS sequence"/>
</dbReference>
<proteinExistence type="inferred from homology"/>
<evidence type="ECO:0000256" key="3">
    <source>
        <dbReference type="ARBA" id="ARBA00022490"/>
    </source>
</evidence>
<dbReference type="AlphaFoldDB" id="A0A1X7UB53"/>
<reference evidence="8" key="2">
    <citation type="submission" date="2017-05" db="UniProtKB">
        <authorList>
            <consortium name="EnsemblMetazoa"/>
        </authorList>
    </citation>
    <scope>IDENTIFICATION</scope>
</reference>
<dbReference type="KEGG" id="aqu:100636164"/>
<keyword evidence="4" id="KW-0206">Cytoskeleton</keyword>
<dbReference type="STRING" id="400682.A0A1X7UB53"/>
<dbReference type="PANTHER" id="PTHR33865">
    <property type="entry name" value="PROTEIN FAM183B"/>
    <property type="match status" value="1"/>
</dbReference>
<accession>A0A1X7UB53</accession>
<evidence type="ECO:0000256" key="1">
    <source>
        <dbReference type="ARBA" id="ARBA00004138"/>
    </source>
</evidence>
<dbReference type="eggNOG" id="ENOG502RZSS">
    <property type="taxonomic scope" value="Eukaryota"/>
</dbReference>
<evidence type="ECO:0000256" key="2">
    <source>
        <dbReference type="ARBA" id="ARBA00004245"/>
    </source>
</evidence>
<dbReference type="Pfam" id="PF14886">
    <property type="entry name" value="FAM183"/>
    <property type="match status" value="1"/>
</dbReference>
<dbReference type="GO" id="GO:0097546">
    <property type="term" value="C:ciliary base"/>
    <property type="evidence" value="ECO:0007669"/>
    <property type="project" value="TreeGrafter"/>
</dbReference>
<dbReference type="EnsemblMetazoa" id="XM_003388373.3">
    <property type="protein sequence ID" value="XP_003388421.1"/>
    <property type="gene ID" value="LOC100636164"/>
</dbReference>
<dbReference type="EnsemblMetazoa" id="Aqu2.1.25178_001">
    <property type="protein sequence ID" value="Aqu2.1.25178_001"/>
    <property type="gene ID" value="Aqu2.1.25178"/>
</dbReference>
<evidence type="ECO:0000256" key="5">
    <source>
        <dbReference type="ARBA" id="ARBA00023273"/>
    </source>
</evidence>
<sequence>MAAEGKGKEKDPVNIVHQNAIFCETVHKEQRHQKLYTNFGTNPYKKMHALSGKPNSIHDSGDGEEDSEFLKVYRRSQQLPKEKYPVPQTEAQEIGWDTNPLVATRRDDTRLHHPRNHSEITKFMDAFWKQKEQQSLHGSD</sequence>
<gene>
    <name evidence="8" type="primary">100636164</name>
</gene>
<keyword evidence="3" id="KW-0963">Cytoplasm</keyword>
<dbReference type="InParanoid" id="A0A1X7UB53"/>
<dbReference type="GO" id="GO:0005856">
    <property type="term" value="C:cytoskeleton"/>
    <property type="evidence" value="ECO:0007669"/>
    <property type="project" value="UniProtKB-SubCell"/>
</dbReference>
<evidence type="ECO:0000256" key="7">
    <source>
        <dbReference type="SAM" id="MobiDB-lite"/>
    </source>
</evidence>
<keyword evidence="9" id="KW-1185">Reference proteome</keyword>
<name>A0A1X7UB53_AMPQE</name>
<dbReference type="OMA" id="SQEIGWM"/>
<dbReference type="OrthoDB" id="446290at2759"/>
<reference evidence="9" key="1">
    <citation type="journal article" date="2010" name="Nature">
        <title>The Amphimedon queenslandica genome and the evolution of animal complexity.</title>
        <authorList>
            <person name="Srivastava M."/>
            <person name="Simakov O."/>
            <person name="Chapman J."/>
            <person name="Fahey B."/>
            <person name="Gauthier M.E."/>
            <person name="Mitros T."/>
            <person name="Richards G.S."/>
            <person name="Conaco C."/>
            <person name="Dacre M."/>
            <person name="Hellsten U."/>
            <person name="Larroux C."/>
            <person name="Putnam N.H."/>
            <person name="Stanke M."/>
            <person name="Adamska M."/>
            <person name="Darling A."/>
            <person name="Degnan S.M."/>
            <person name="Oakley T.H."/>
            <person name="Plachetzki D.C."/>
            <person name="Zhai Y."/>
            <person name="Adamski M."/>
            <person name="Calcino A."/>
            <person name="Cummins S.F."/>
            <person name="Goodstein D.M."/>
            <person name="Harris C."/>
            <person name="Jackson D.J."/>
            <person name="Leys S.P."/>
            <person name="Shu S."/>
            <person name="Woodcroft B.J."/>
            <person name="Vervoort M."/>
            <person name="Kosik K.S."/>
            <person name="Manning G."/>
            <person name="Degnan B.M."/>
            <person name="Rokhsar D.S."/>
        </authorList>
    </citation>
    <scope>NUCLEOTIDE SEQUENCE [LARGE SCALE GENOMIC DNA]</scope>
</reference>
<keyword evidence="5" id="KW-0966">Cell projection</keyword>